<organism evidence="2 3">
    <name type="scientific">Moraxella catarrhalis</name>
    <name type="common">Branhamella catarrhalis</name>
    <dbReference type="NCBI Taxonomy" id="480"/>
    <lineage>
        <taxon>Bacteria</taxon>
        <taxon>Pseudomonadati</taxon>
        <taxon>Pseudomonadota</taxon>
        <taxon>Gammaproteobacteria</taxon>
        <taxon>Moraxellales</taxon>
        <taxon>Moraxellaceae</taxon>
        <taxon>Moraxella</taxon>
    </lineage>
</organism>
<comment type="caution">
    <text evidence="2">The sequence shown here is derived from an EMBL/GenBank/DDBJ whole genome shotgun (WGS) entry which is preliminary data.</text>
</comment>
<feature type="transmembrane region" description="Helical" evidence="1">
    <location>
        <begin position="17"/>
        <end position="39"/>
    </location>
</feature>
<proteinExistence type="predicted"/>
<protein>
    <submittedName>
        <fullName evidence="2">Uncharacterized protein</fullName>
    </submittedName>
</protein>
<keyword evidence="1" id="KW-0812">Transmembrane</keyword>
<evidence type="ECO:0000313" key="3">
    <source>
        <dbReference type="Proteomes" id="UP000078446"/>
    </source>
</evidence>
<reference evidence="2 3" key="1">
    <citation type="journal article" date="2016" name="Genome Biol. Evol.">
        <title>Comparative Genomic Analyses of the Moraxella catarrhalis Serosensitive and Seroresistant Lineages Demonstrate Their Independent Evolution.</title>
        <authorList>
            <person name="Earl J.P."/>
            <person name="de Vries S.P."/>
            <person name="Ahmed A."/>
            <person name="Powell E."/>
            <person name="Schultz M.P."/>
            <person name="Hermans P.W."/>
            <person name="Hill D.J."/>
            <person name="Zhou Z."/>
            <person name="Constantinidou C.I."/>
            <person name="Hu F.Z."/>
            <person name="Bootsma H.J."/>
            <person name="Ehrlich G.D."/>
        </authorList>
    </citation>
    <scope>NUCLEOTIDE SEQUENCE [LARGE SCALE GENOMIC DNA]</scope>
    <source>
        <strain evidence="2 3">Z7574</strain>
    </source>
</reference>
<accession>A0A7Z0UZ75</accession>
<dbReference type="Proteomes" id="UP000078446">
    <property type="component" value="Unassembled WGS sequence"/>
</dbReference>
<sequence length="67" mass="7755">MNDFAINFMIASLFFNFFYMITVGIFGLFVYALLVIGYINNKANKSHFKKLIDRLSYASIVPSMLLF</sequence>
<keyword evidence="1" id="KW-1133">Transmembrane helix</keyword>
<dbReference type="EMBL" id="LXHE01000005">
    <property type="protein sequence ID" value="OAV01406.1"/>
    <property type="molecule type" value="Genomic_DNA"/>
</dbReference>
<evidence type="ECO:0000313" key="2">
    <source>
        <dbReference type="EMBL" id="OAV01406.1"/>
    </source>
</evidence>
<evidence type="ECO:0000256" key="1">
    <source>
        <dbReference type="SAM" id="Phobius"/>
    </source>
</evidence>
<keyword evidence="1" id="KW-0472">Membrane</keyword>
<name>A0A7Z0UZ75_MORCA</name>
<dbReference type="AlphaFoldDB" id="A0A7Z0UZ75"/>
<gene>
    <name evidence="2" type="ORF">AO382_0681</name>
</gene>